<dbReference type="Gene3D" id="3.40.50.10490">
    <property type="entry name" value="Glucose-6-phosphate isomerase like protein, domain 1"/>
    <property type="match status" value="2"/>
</dbReference>
<evidence type="ECO:0000256" key="3">
    <source>
        <dbReference type="ARBA" id="ARBA00022432"/>
    </source>
</evidence>
<evidence type="ECO:0000256" key="4">
    <source>
        <dbReference type="ARBA" id="ARBA00023152"/>
    </source>
</evidence>
<feature type="active site" description="Proton donor" evidence="7">
    <location>
        <position position="347"/>
    </location>
</feature>
<keyword evidence="9" id="KW-0812">Transmembrane</keyword>
<dbReference type="PANTHER" id="PTHR11469:SF1">
    <property type="entry name" value="GLUCOSE-6-PHOSPHATE ISOMERASE"/>
    <property type="match status" value="1"/>
</dbReference>
<protein>
    <recommendedName>
        <fullName evidence="7">Glucose-6-phosphate isomerase</fullName>
        <shortName evidence="7">GPI</shortName>
        <ecNumber evidence="7">5.3.1.9</ecNumber>
    </recommendedName>
    <alternativeName>
        <fullName evidence="7">Phosphoglucose isomerase</fullName>
        <shortName evidence="7">PGI</shortName>
    </alternativeName>
    <alternativeName>
        <fullName evidence="7">Phosphohexose isomerase</fullName>
        <shortName evidence="7">PHI</shortName>
    </alternativeName>
</protein>
<dbReference type="PRINTS" id="PR00662">
    <property type="entry name" value="G6PISOMERASE"/>
</dbReference>
<dbReference type="InterPro" id="IPR035482">
    <property type="entry name" value="SIS_PGI_2"/>
</dbReference>
<dbReference type="PROSITE" id="PS51463">
    <property type="entry name" value="P_GLUCOSE_ISOMERASE_3"/>
    <property type="match status" value="1"/>
</dbReference>
<accession>A0ABX8V6N3</accession>
<feature type="active site" evidence="7">
    <location>
        <position position="493"/>
    </location>
</feature>
<evidence type="ECO:0000256" key="8">
    <source>
        <dbReference type="RuleBase" id="RU000612"/>
    </source>
</evidence>
<keyword evidence="9" id="KW-1133">Transmembrane helix</keyword>
<keyword evidence="9" id="KW-0472">Membrane</keyword>
<dbReference type="PANTHER" id="PTHR11469">
    <property type="entry name" value="GLUCOSE-6-PHOSPHATE ISOMERASE"/>
    <property type="match status" value="1"/>
</dbReference>
<dbReference type="Proteomes" id="UP000826014">
    <property type="component" value="Chromosome"/>
</dbReference>
<evidence type="ECO:0000313" key="10">
    <source>
        <dbReference type="EMBL" id="QYF48894.1"/>
    </source>
</evidence>
<dbReference type="GO" id="GO:0004347">
    <property type="term" value="F:glucose-6-phosphate isomerase activity"/>
    <property type="evidence" value="ECO:0007669"/>
    <property type="project" value="UniProtKB-EC"/>
</dbReference>
<feature type="transmembrane region" description="Helical" evidence="9">
    <location>
        <begin position="254"/>
        <end position="277"/>
    </location>
</feature>
<evidence type="ECO:0000256" key="7">
    <source>
        <dbReference type="HAMAP-Rule" id="MF_00473"/>
    </source>
</evidence>
<dbReference type="NCBIfam" id="NF010695">
    <property type="entry name" value="PRK14095.1"/>
    <property type="match status" value="1"/>
</dbReference>
<dbReference type="HAMAP" id="MF_00473">
    <property type="entry name" value="G6P_isomerase"/>
    <property type="match status" value="1"/>
</dbReference>
<dbReference type="InterPro" id="IPR035476">
    <property type="entry name" value="SIS_PGI_1"/>
</dbReference>
<dbReference type="SUPFAM" id="SSF53697">
    <property type="entry name" value="SIS domain"/>
    <property type="match status" value="1"/>
</dbReference>
<feature type="active site" evidence="7">
    <location>
        <position position="378"/>
    </location>
</feature>
<keyword evidence="11" id="KW-1185">Reference proteome</keyword>
<evidence type="ECO:0000313" key="11">
    <source>
        <dbReference type="Proteomes" id="UP000826014"/>
    </source>
</evidence>
<evidence type="ECO:0000256" key="6">
    <source>
        <dbReference type="ARBA" id="ARBA00029321"/>
    </source>
</evidence>
<comment type="catalytic activity">
    <reaction evidence="6 7 8">
        <text>alpha-D-glucose 6-phosphate = beta-D-fructose 6-phosphate</text>
        <dbReference type="Rhea" id="RHEA:11816"/>
        <dbReference type="ChEBI" id="CHEBI:57634"/>
        <dbReference type="ChEBI" id="CHEBI:58225"/>
        <dbReference type="EC" id="5.3.1.9"/>
    </reaction>
</comment>
<dbReference type="InterPro" id="IPR023096">
    <property type="entry name" value="G6P_Isomerase_C"/>
</dbReference>
<comment type="pathway">
    <text evidence="1 7 8">Carbohydrate degradation; glycolysis; D-glyceraldehyde 3-phosphate and glycerone phosphate from D-glucose: step 2/4.</text>
</comment>
<dbReference type="PROSITE" id="PS00174">
    <property type="entry name" value="P_GLUCOSE_ISOMERASE_2"/>
    <property type="match status" value="1"/>
</dbReference>
<evidence type="ECO:0000256" key="1">
    <source>
        <dbReference type="ARBA" id="ARBA00004926"/>
    </source>
</evidence>
<keyword evidence="4 7" id="KW-0324">Glycolysis</keyword>
<dbReference type="InterPro" id="IPR046348">
    <property type="entry name" value="SIS_dom_sf"/>
</dbReference>
<dbReference type="CDD" id="cd05015">
    <property type="entry name" value="SIS_PGI_1"/>
    <property type="match status" value="1"/>
</dbReference>
<keyword evidence="3 7" id="KW-0312">Gluconeogenesis</keyword>
<proteinExistence type="inferred from homology"/>
<dbReference type="Pfam" id="PF00342">
    <property type="entry name" value="PGI"/>
    <property type="match status" value="1"/>
</dbReference>
<dbReference type="CDD" id="cd05016">
    <property type="entry name" value="SIS_PGI_2"/>
    <property type="match status" value="1"/>
</dbReference>
<dbReference type="EC" id="5.3.1.9" evidence="7"/>
<evidence type="ECO:0000256" key="2">
    <source>
        <dbReference type="ARBA" id="ARBA00006604"/>
    </source>
</evidence>
<sequence>MTFFHHLPSVAQLHDLAKDSIDLTKEGVLTAKRIDNMMLEALGLKLFYATEKVSEKNISVLCQLAEETQAVKKMTDMQNGQIVNFIEGFSIENRPAMHTAVRDFFEQCNTSLEAKQATGLGYKELEKLRSFLDEMEKKSQITTVIQIGIGGSHLGPEAIYLALEAFHKLDRKVYFLSNIDPDEGARIFQQVDLEKTLVVVVSKSGTTLETMTNERFAREKFKQAGLTTKNHFIAVTGKGSPMDNKERYMDCFYIWNYIGGRYSVTSMVGAFILAFALGMDRFLDFLKGANAMDKIALRSDPYANLPLMSALLGIWNRNFLGFPTVAIVPYSQALSRFPAHLQQLDMESNGKSIDKAGHFVEYDTGPIIWGEPGTNSQHSFFQSVHQGTTVVPIEFIGFKESQYKEDVFYQQTTSQEKLLANLFAQSIALAVGQKSDNPNTFFPGNRPNRILLADKLDPFTIGAILAFYEHKVVFQGFIWNINSFDQEGVQLGKNLASKILEQFSLQRQGRSMDTKGFPLGVAYLEHLSFGS</sequence>
<dbReference type="RefSeq" id="WP_215216350.1">
    <property type="nucleotide sequence ID" value="NZ_CP075587.1"/>
</dbReference>
<dbReference type="InterPro" id="IPR001672">
    <property type="entry name" value="G6P_Isomerase"/>
</dbReference>
<comment type="similarity">
    <text evidence="2 7 8">Belongs to the GPI family.</text>
</comment>
<evidence type="ECO:0000256" key="9">
    <source>
        <dbReference type="SAM" id="Phobius"/>
    </source>
</evidence>
<organism evidence="10 11">
    <name type="scientific">Candidatus Rhabdochlamydia oedothoracis</name>
    <dbReference type="NCBI Taxonomy" id="2720720"/>
    <lineage>
        <taxon>Bacteria</taxon>
        <taxon>Pseudomonadati</taxon>
        <taxon>Chlamydiota</taxon>
        <taxon>Chlamydiia</taxon>
        <taxon>Parachlamydiales</taxon>
        <taxon>Candidatus Rhabdochlamydiaceae</taxon>
        <taxon>Candidatus Rhabdochlamydia</taxon>
    </lineage>
</organism>
<keyword evidence="5 7" id="KW-0413">Isomerase</keyword>
<comment type="function">
    <text evidence="7">Catalyzes the reversible isomerization of glucose-6-phosphate to fructose-6-phosphate.</text>
</comment>
<dbReference type="InterPro" id="IPR018189">
    <property type="entry name" value="Phosphoglucose_isomerase_CS"/>
</dbReference>
<reference evidence="10 11" key="1">
    <citation type="journal article" date="2022" name="bioRxiv">
        <title>Ecology and evolution of chlamydial symbionts of arthropods.</title>
        <authorList>
            <person name="Halter T."/>
            <person name="Koestlbacher S."/>
            <person name="Collingro A."/>
            <person name="Sixt B.S."/>
            <person name="Toenshoff E.R."/>
            <person name="Hendrickx F."/>
            <person name="Kostanjsek R."/>
            <person name="Horn M."/>
        </authorList>
    </citation>
    <scope>NUCLEOTIDE SEQUENCE [LARGE SCALE GENOMIC DNA]</scope>
    <source>
        <strain evidence="10">W744xW776</strain>
    </source>
</reference>
<dbReference type="PROSITE" id="PS00765">
    <property type="entry name" value="P_GLUCOSE_ISOMERASE_1"/>
    <property type="match status" value="1"/>
</dbReference>
<keyword evidence="7" id="KW-0963">Cytoplasm</keyword>
<comment type="pathway">
    <text evidence="7">Carbohydrate biosynthesis; gluconeogenesis.</text>
</comment>
<dbReference type="EMBL" id="CP075587">
    <property type="protein sequence ID" value="QYF48894.1"/>
    <property type="molecule type" value="Genomic_DNA"/>
</dbReference>
<gene>
    <name evidence="7" type="primary">pgi</name>
    <name evidence="10" type="ORF">RHABOEDO_001132</name>
</gene>
<evidence type="ECO:0000256" key="5">
    <source>
        <dbReference type="ARBA" id="ARBA00023235"/>
    </source>
</evidence>
<dbReference type="Gene3D" id="1.10.1390.10">
    <property type="match status" value="1"/>
</dbReference>
<comment type="subcellular location">
    <subcellularLocation>
        <location evidence="7">Cytoplasm</location>
    </subcellularLocation>
</comment>
<name>A0ABX8V6N3_9BACT</name>